<dbReference type="Gene3D" id="2.60.120.330">
    <property type="entry name" value="B-lactam Antibiotic, Isopenicillin N Synthase, Chain"/>
    <property type="match status" value="1"/>
</dbReference>
<accession>A0AAD4GX45</accession>
<dbReference type="AlphaFoldDB" id="A0AAD4GX45"/>
<dbReference type="Proteomes" id="UP001194746">
    <property type="component" value="Unassembled WGS sequence"/>
</dbReference>
<proteinExistence type="predicted"/>
<dbReference type="SUPFAM" id="SSF51197">
    <property type="entry name" value="Clavaminate synthase-like"/>
    <property type="match status" value="1"/>
</dbReference>
<comment type="caution">
    <text evidence="2">The sequence shown here is derived from an EMBL/GenBank/DDBJ whole genome shotgun (WGS) entry which is preliminary data.</text>
</comment>
<dbReference type="Pfam" id="PF14226">
    <property type="entry name" value="DIOX_N"/>
    <property type="match status" value="1"/>
</dbReference>
<gene>
    <name evidence="2" type="ORF">FE257_010756</name>
</gene>
<protein>
    <recommendedName>
        <fullName evidence="1">Non-haem dioxygenase N-terminal domain-containing protein</fullName>
    </recommendedName>
</protein>
<evidence type="ECO:0000313" key="2">
    <source>
        <dbReference type="EMBL" id="KAF9893444.1"/>
    </source>
</evidence>
<reference evidence="2" key="1">
    <citation type="journal article" date="2019" name="Beilstein J. Org. Chem.">
        <title>Nanangenines: drimane sesquiterpenoids as the dominant metabolite cohort of a novel Australian fungus, Aspergillus nanangensis.</title>
        <authorList>
            <person name="Lacey H.J."/>
            <person name="Gilchrist C.L.M."/>
            <person name="Crombie A."/>
            <person name="Kalaitzis J.A."/>
            <person name="Vuong D."/>
            <person name="Rutledge P.J."/>
            <person name="Turner P."/>
            <person name="Pitt J.I."/>
            <person name="Lacey E."/>
            <person name="Chooi Y.H."/>
            <person name="Piggott A.M."/>
        </authorList>
    </citation>
    <scope>NUCLEOTIDE SEQUENCE</scope>
    <source>
        <strain evidence="2">MST-FP2251</strain>
    </source>
</reference>
<feature type="domain" description="Non-haem dioxygenase N-terminal" evidence="1">
    <location>
        <begin position="6"/>
        <end position="84"/>
    </location>
</feature>
<name>A0AAD4GX45_ASPNN</name>
<sequence length="95" mass="10749">MTERIVPVISLKEFNSRKNEITQQLVNAAESAGFLTLIDHGITIEEIEQQFAISKGFFGLPHDIKGKTPHSTESNNGWEYKASHIYARKKHPISQ</sequence>
<reference evidence="2" key="2">
    <citation type="submission" date="2020-02" db="EMBL/GenBank/DDBJ databases">
        <authorList>
            <person name="Gilchrist C.L.M."/>
            <person name="Chooi Y.-H."/>
        </authorList>
    </citation>
    <scope>NUCLEOTIDE SEQUENCE</scope>
    <source>
        <strain evidence="2">MST-FP2251</strain>
    </source>
</reference>
<keyword evidence="3" id="KW-1185">Reference proteome</keyword>
<dbReference type="EMBL" id="VCAU01000007">
    <property type="protein sequence ID" value="KAF9893444.1"/>
    <property type="molecule type" value="Genomic_DNA"/>
</dbReference>
<dbReference type="InterPro" id="IPR027443">
    <property type="entry name" value="IPNS-like_sf"/>
</dbReference>
<dbReference type="InterPro" id="IPR026992">
    <property type="entry name" value="DIOX_N"/>
</dbReference>
<organism evidence="2 3">
    <name type="scientific">Aspergillus nanangensis</name>
    <dbReference type="NCBI Taxonomy" id="2582783"/>
    <lineage>
        <taxon>Eukaryota</taxon>
        <taxon>Fungi</taxon>
        <taxon>Dikarya</taxon>
        <taxon>Ascomycota</taxon>
        <taxon>Pezizomycotina</taxon>
        <taxon>Eurotiomycetes</taxon>
        <taxon>Eurotiomycetidae</taxon>
        <taxon>Eurotiales</taxon>
        <taxon>Aspergillaceae</taxon>
        <taxon>Aspergillus</taxon>
        <taxon>Aspergillus subgen. Circumdati</taxon>
    </lineage>
</organism>
<evidence type="ECO:0000313" key="3">
    <source>
        <dbReference type="Proteomes" id="UP001194746"/>
    </source>
</evidence>
<evidence type="ECO:0000259" key="1">
    <source>
        <dbReference type="Pfam" id="PF14226"/>
    </source>
</evidence>